<organism evidence="2 3">
    <name type="scientific">Vespula squamosa</name>
    <name type="common">Southern yellow jacket</name>
    <name type="synonym">Wasp</name>
    <dbReference type="NCBI Taxonomy" id="30214"/>
    <lineage>
        <taxon>Eukaryota</taxon>
        <taxon>Metazoa</taxon>
        <taxon>Ecdysozoa</taxon>
        <taxon>Arthropoda</taxon>
        <taxon>Hexapoda</taxon>
        <taxon>Insecta</taxon>
        <taxon>Pterygota</taxon>
        <taxon>Neoptera</taxon>
        <taxon>Endopterygota</taxon>
        <taxon>Hymenoptera</taxon>
        <taxon>Apocrita</taxon>
        <taxon>Aculeata</taxon>
        <taxon>Vespoidea</taxon>
        <taxon>Vespidae</taxon>
        <taxon>Vespinae</taxon>
        <taxon>Vespula</taxon>
    </lineage>
</organism>
<name>A0ABD2BAS8_VESSQ</name>
<sequence length="156" mass="16279">MGSTMCVYCITSKGEILGKGKMRIGLEAPVPAVVAPEAEAVAAAAVTAAVAAAAIAVKAVAIAATAAPPASHLATNLTRPISVEAVVTVQGWISHRRVCDTTTNDERRTTTTTSTTTTTTTTTTTNDDDDDDASSGFQANKKITLPHETRRRIKRR</sequence>
<evidence type="ECO:0000313" key="3">
    <source>
        <dbReference type="Proteomes" id="UP001607302"/>
    </source>
</evidence>
<evidence type="ECO:0000313" key="2">
    <source>
        <dbReference type="EMBL" id="KAL2729633.1"/>
    </source>
</evidence>
<evidence type="ECO:0000256" key="1">
    <source>
        <dbReference type="SAM" id="MobiDB-lite"/>
    </source>
</evidence>
<protein>
    <submittedName>
        <fullName evidence="2">Uncharacterized protein</fullName>
    </submittedName>
</protein>
<dbReference type="AlphaFoldDB" id="A0ABD2BAS8"/>
<feature type="compositionally biased region" description="Low complexity" evidence="1">
    <location>
        <begin position="110"/>
        <end position="125"/>
    </location>
</feature>
<accession>A0ABD2BAS8</accession>
<comment type="caution">
    <text evidence="2">The sequence shown here is derived from an EMBL/GenBank/DDBJ whole genome shotgun (WGS) entry which is preliminary data.</text>
</comment>
<dbReference type="EMBL" id="JAUDFV010000130">
    <property type="protein sequence ID" value="KAL2729633.1"/>
    <property type="molecule type" value="Genomic_DNA"/>
</dbReference>
<keyword evidence="3" id="KW-1185">Reference proteome</keyword>
<dbReference type="Proteomes" id="UP001607302">
    <property type="component" value="Unassembled WGS sequence"/>
</dbReference>
<proteinExistence type="predicted"/>
<feature type="region of interest" description="Disordered" evidence="1">
    <location>
        <begin position="101"/>
        <end position="156"/>
    </location>
</feature>
<reference evidence="2 3" key="1">
    <citation type="journal article" date="2024" name="Ann. Entomol. Soc. Am.">
        <title>Genomic analyses of the southern and eastern yellowjacket wasps (Hymenoptera: Vespidae) reveal evolutionary signatures of social life.</title>
        <authorList>
            <person name="Catto M.A."/>
            <person name="Caine P.B."/>
            <person name="Orr S.E."/>
            <person name="Hunt B.G."/>
            <person name="Goodisman M.A.D."/>
        </authorList>
    </citation>
    <scope>NUCLEOTIDE SEQUENCE [LARGE SCALE GENOMIC DNA]</scope>
    <source>
        <strain evidence="2">233</strain>
        <tissue evidence="2">Head and thorax</tissue>
    </source>
</reference>
<gene>
    <name evidence="2" type="ORF">V1478_005923</name>
</gene>